<evidence type="ECO:0000313" key="2">
    <source>
        <dbReference type="EMBL" id="KAH3869329.1"/>
    </source>
</evidence>
<dbReference type="GO" id="GO:0005615">
    <property type="term" value="C:extracellular space"/>
    <property type="evidence" value="ECO:0007669"/>
    <property type="project" value="TreeGrafter"/>
</dbReference>
<dbReference type="AlphaFoldDB" id="A0A9D4M423"/>
<gene>
    <name evidence="2" type="ORF">DPMN_032492</name>
</gene>
<sequence>METDGGGWTVIQRRVFDSDFYKSWAEYKAGFGDEQNFWLGNKNIFALTGSGGYRLRVDSTRVGGETRFASYQQFAVAGENDMYRLSVTNHSGTADDSLSISNNMAFTVKDRDNDLYSD</sequence>
<protein>
    <recommendedName>
        <fullName evidence="1">Fibrinogen C-terminal domain-containing protein</fullName>
    </recommendedName>
</protein>
<reference evidence="2" key="2">
    <citation type="submission" date="2020-11" db="EMBL/GenBank/DDBJ databases">
        <authorList>
            <person name="McCartney M.A."/>
            <person name="Auch B."/>
            <person name="Kono T."/>
            <person name="Mallez S."/>
            <person name="Becker A."/>
            <person name="Gohl D.M."/>
            <person name="Silverstein K.A.T."/>
            <person name="Koren S."/>
            <person name="Bechman K.B."/>
            <person name="Herman A."/>
            <person name="Abrahante J.E."/>
            <person name="Garbe J."/>
        </authorList>
    </citation>
    <scope>NUCLEOTIDE SEQUENCE</scope>
    <source>
        <strain evidence="2">Duluth1</strain>
        <tissue evidence="2">Whole animal</tissue>
    </source>
</reference>
<comment type="caution">
    <text evidence="2">The sequence shown here is derived from an EMBL/GenBank/DDBJ whole genome shotgun (WGS) entry which is preliminary data.</text>
</comment>
<dbReference type="InterPro" id="IPR036056">
    <property type="entry name" value="Fibrinogen-like_C"/>
</dbReference>
<dbReference type="PANTHER" id="PTHR19143">
    <property type="entry name" value="FIBRINOGEN/TENASCIN/ANGIOPOEITIN"/>
    <property type="match status" value="1"/>
</dbReference>
<proteinExistence type="predicted"/>
<evidence type="ECO:0000259" key="1">
    <source>
        <dbReference type="PROSITE" id="PS51406"/>
    </source>
</evidence>
<dbReference type="InterPro" id="IPR014716">
    <property type="entry name" value="Fibrinogen_a/b/g_C_1"/>
</dbReference>
<dbReference type="InterPro" id="IPR050373">
    <property type="entry name" value="Fibrinogen_C-term_domain"/>
</dbReference>
<dbReference type="SMART" id="SM00186">
    <property type="entry name" value="FBG"/>
    <property type="match status" value="1"/>
</dbReference>
<dbReference type="EMBL" id="JAIWYP010000002">
    <property type="protein sequence ID" value="KAH3869329.1"/>
    <property type="molecule type" value="Genomic_DNA"/>
</dbReference>
<feature type="domain" description="Fibrinogen C-terminal" evidence="1">
    <location>
        <begin position="1"/>
        <end position="118"/>
    </location>
</feature>
<accession>A0A9D4M423</accession>
<dbReference type="Pfam" id="PF00147">
    <property type="entry name" value="Fibrinogen_C"/>
    <property type="match status" value="1"/>
</dbReference>
<dbReference type="Gene3D" id="3.90.215.10">
    <property type="entry name" value="Gamma Fibrinogen, chain A, domain 1"/>
    <property type="match status" value="1"/>
</dbReference>
<keyword evidence="3" id="KW-1185">Reference proteome</keyword>
<dbReference type="PROSITE" id="PS51406">
    <property type="entry name" value="FIBRINOGEN_C_2"/>
    <property type="match status" value="1"/>
</dbReference>
<dbReference type="InterPro" id="IPR002181">
    <property type="entry name" value="Fibrinogen_a/b/g_C_dom"/>
</dbReference>
<reference evidence="2" key="1">
    <citation type="journal article" date="2019" name="bioRxiv">
        <title>The Genome of the Zebra Mussel, Dreissena polymorpha: A Resource for Invasive Species Research.</title>
        <authorList>
            <person name="McCartney M.A."/>
            <person name="Auch B."/>
            <person name="Kono T."/>
            <person name="Mallez S."/>
            <person name="Zhang Y."/>
            <person name="Obille A."/>
            <person name="Becker A."/>
            <person name="Abrahante J.E."/>
            <person name="Garbe J."/>
            <person name="Badalamenti J.P."/>
            <person name="Herman A."/>
            <person name="Mangelson H."/>
            <person name="Liachko I."/>
            <person name="Sullivan S."/>
            <person name="Sone E.D."/>
            <person name="Koren S."/>
            <person name="Silverstein K.A.T."/>
            <person name="Beckman K.B."/>
            <person name="Gohl D.M."/>
        </authorList>
    </citation>
    <scope>NUCLEOTIDE SEQUENCE</scope>
    <source>
        <strain evidence="2">Duluth1</strain>
        <tissue evidence="2">Whole animal</tissue>
    </source>
</reference>
<name>A0A9D4M423_DREPO</name>
<evidence type="ECO:0000313" key="3">
    <source>
        <dbReference type="Proteomes" id="UP000828390"/>
    </source>
</evidence>
<organism evidence="2 3">
    <name type="scientific">Dreissena polymorpha</name>
    <name type="common">Zebra mussel</name>
    <name type="synonym">Mytilus polymorpha</name>
    <dbReference type="NCBI Taxonomy" id="45954"/>
    <lineage>
        <taxon>Eukaryota</taxon>
        <taxon>Metazoa</taxon>
        <taxon>Spiralia</taxon>
        <taxon>Lophotrochozoa</taxon>
        <taxon>Mollusca</taxon>
        <taxon>Bivalvia</taxon>
        <taxon>Autobranchia</taxon>
        <taxon>Heteroconchia</taxon>
        <taxon>Euheterodonta</taxon>
        <taxon>Imparidentia</taxon>
        <taxon>Neoheterodontei</taxon>
        <taxon>Myida</taxon>
        <taxon>Dreissenoidea</taxon>
        <taxon>Dreissenidae</taxon>
        <taxon>Dreissena</taxon>
    </lineage>
</organism>
<dbReference type="SUPFAM" id="SSF56496">
    <property type="entry name" value="Fibrinogen C-terminal domain-like"/>
    <property type="match status" value="1"/>
</dbReference>
<dbReference type="Proteomes" id="UP000828390">
    <property type="component" value="Unassembled WGS sequence"/>
</dbReference>